<protein>
    <submittedName>
        <fullName evidence="5">Uncharacterized protein LOC796981</fullName>
    </submittedName>
    <submittedName>
        <fullName evidence="2">Uroplakin 2-like</fullName>
    </submittedName>
    <submittedName>
        <fullName evidence="3">Zgc:194948</fullName>
    </submittedName>
</protein>
<dbReference type="HOGENOM" id="CLU_2084026_0_0_1"/>
<organism evidence="2">
    <name type="scientific">Danio rerio</name>
    <name type="common">Zebrafish</name>
    <name type="synonym">Brachydanio rerio</name>
    <dbReference type="NCBI Taxonomy" id="7955"/>
    <lineage>
        <taxon>Eukaryota</taxon>
        <taxon>Metazoa</taxon>
        <taxon>Chordata</taxon>
        <taxon>Craniata</taxon>
        <taxon>Vertebrata</taxon>
        <taxon>Euteleostomi</taxon>
        <taxon>Actinopterygii</taxon>
        <taxon>Neopterygii</taxon>
        <taxon>Teleostei</taxon>
        <taxon>Ostariophysi</taxon>
        <taxon>Cypriniformes</taxon>
        <taxon>Danionidae</taxon>
        <taxon>Danioninae</taxon>
        <taxon>Danio</taxon>
    </lineage>
</organism>
<reference evidence="3 4" key="3">
    <citation type="journal article" date="2013" name="Nature">
        <title>The zebrafish reference genome sequence and its relationship to the human genome.</title>
        <authorList>
            <consortium name="Genome Reference Consortium Zebrafish"/>
            <person name="Howe K."/>
            <person name="Clark M.D."/>
            <person name="Torroja C.F."/>
            <person name="Torrance J."/>
            <person name="Berthelot C."/>
            <person name="Muffato M."/>
            <person name="Collins J.E."/>
            <person name="Humphray S."/>
            <person name="McLaren K."/>
            <person name="Matthews L."/>
            <person name="McLaren S."/>
            <person name="Sealy I."/>
            <person name="Caccamo M."/>
            <person name="Churcher C."/>
            <person name="Scott C."/>
            <person name="Barrett J.C."/>
            <person name="Koch R."/>
            <person name="Rauch G.J."/>
            <person name="White S."/>
            <person name="Chow W."/>
            <person name="Kilian B."/>
            <person name="Quintais L.T."/>
            <person name="Guerra-Assuncao J.A."/>
            <person name="Zhou Y."/>
            <person name="Gu Y."/>
            <person name="Yen J."/>
            <person name="Vogel J.H."/>
            <person name="Eyre T."/>
            <person name="Redmond S."/>
            <person name="Banerjee R."/>
            <person name="Chi J."/>
            <person name="Fu B."/>
            <person name="Langley E."/>
            <person name="Maguire S.F."/>
            <person name="Laird G.K."/>
            <person name="Lloyd D."/>
            <person name="Kenyon E."/>
            <person name="Donaldson S."/>
            <person name="Sehra H."/>
            <person name="Almeida-King J."/>
            <person name="Loveland J."/>
            <person name="Trevanion S."/>
            <person name="Jones M."/>
            <person name="Quail M."/>
            <person name="Willey D."/>
            <person name="Hunt A."/>
            <person name="Burton J."/>
            <person name="Sims S."/>
            <person name="McLay K."/>
            <person name="Plumb B."/>
            <person name="Davis J."/>
            <person name="Clee C."/>
            <person name="Oliver K."/>
            <person name="Clark R."/>
            <person name="Riddle C."/>
            <person name="Elliot D."/>
            <person name="Eliott D."/>
            <person name="Threadgold G."/>
            <person name="Harden G."/>
            <person name="Ware D."/>
            <person name="Begum S."/>
            <person name="Mortimore B."/>
            <person name="Mortimer B."/>
            <person name="Kerry G."/>
            <person name="Heath P."/>
            <person name="Phillimore B."/>
            <person name="Tracey A."/>
            <person name="Corby N."/>
            <person name="Dunn M."/>
            <person name="Johnson C."/>
            <person name="Wood J."/>
            <person name="Clark S."/>
            <person name="Pelan S."/>
            <person name="Griffiths G."/>
            <person name="Smith M."/>
            <person name="Glithero R."/>
            <person name="Howden P."/>
            <person name="Barker N."/>
            <person name="Lloyd C."/>
            <person name="Stevens C."/>
            <person name="Harley J."/>
            <person name="Holt K."/>
            <person name="Panagiotidis G."/>
            <person name="Lovell J."/>
            <person name="Beasley H."/>
            <person name="Henderson C."/>
            <person name="Gordon D."/>
            <person name="Auger K."/>
            <person name="Wright D."/>
            <person name="Collins J."/>
            <person name="Raisen C."/>
            <person name="Dyer L."/>
            <person name="Leung K."/>
            <person name="Robertson L."/>
            <person name="Ambridge K."/>
            <person name="Leongamornlert D."/>
            <person name="McGuire S."/>
            <person name="Gilderthorp R."/>
            <person name="Griffiths C."/>
            <person name="Manthravadi D."/>
            <person name="Nichol S."/>
            <person name="Barker G."/>
            <person name="Whitehead S."/>
            <person name="Kay M."/>
            <person name="Brown J."/>
            <person name="Murnane C."/>
            <person name="Gray E."/>
            <person name="Humphries M."/>
            <person name="Sycamore N."/>
            <person name="Barker D."/>
            <person name="Saunders D."/>
            <person name="Wallis J."/>
            <person name="Babbage A."/>
            <person name="Hammond S."/>
            <person name="Mashreghi-Mohammadi M."/>
            <person name="Barr L."/>
            <person name="Martin S."/>
            <person name="Wray P."/>
            <person name="Ellington A."/>
            <person name="Matthews N."/>
            <person name="Ellwood M."/>
            <person name="Woodmansey R."/>
            <person name="Clark G."/>
            <person name="Cooper J."/>
            <person name="Cooper J."/>
            <person name="Tromans A."/>
            <person name="Grafham D."/>
            <person name="Skuce C."/>
            <person name="Pandian R."/>
            <person name="Andrews R."/>
            <person name="Harrison E."/>
            <person name="Kimberley A."/>
            <person name="Garnett J."/>
            <person name="Fosker N."/>
            <person name="Hall R."/>
            <person name="Garner P."/>
            <person name="Kelly D."/>
            <person name="Bird C."/>
            <person name="Palmer S."/>
            <person name="Gehring I."/>
            <person name="Berger A."/>
            <person name="Dooley C.M."/>
            <person name="Ersan-Urun Z."/>
            <person name="Eser C."/>
            <person name="Geiger H."/>
            <person name="Geisler M."/>
            <person name="Karotki L."/>
            <person name="Kirn A."/>
            <person name="Konantz J."/>
            <person name="Konantz M."/>
            <person name="Oberlander M."/>
            <person name="Rudolph-Geiger S."/>
            <person name="Teucke M."/>
            <person name="Lanz C."/>
            <person name="Raddatz G."/>
            <person name="Osoegawa K."/>
            <person name="Zhu B."/>
            <person name="Rapp A."/>
            <person name="Widaa S."/>
            <person name="Langford C."/>
            <person name="Yang F."/>
            <person name="Schuster S.C."/>
            <person name="Carter N.P."/>
            <person name="Harrow J."/>
            <person name="Ning Z."/>
            <person name="Herrero J."/>
            <person name="Searle S.M."/>
            <person name="Enright A."/>
            <person name="Geisler R."/>
            <person name="Plasterk R.H."/>
            <person name="Lee C."/>
            <person name="Westerfield M."/>
            <person name="de Jong P.J."/>
            <person name="Zon L.I."/>
            <person name="Postlethwait J.H."/>
            <person name="Nusslein-Volhard C."/>
            <person name="Hubbard T.J."/>
            <person name="Roest Crollius H."/>
            <person name="Rogers J."/>
            <person name="Stemple D.L."/>
        </authorList>
    </citation>
    <scope>NUCLEOTIDE SEQUENCE [LARGE SCALE GENOMIC DNA]</scope>
    <source>
        <strain evidence="3">Tuebingen</strain>
    </source>
</reference>
<dbReference type="EMBL" id="CT955996">
    <property type="status" value="NOT_ANNOTATED_CDS"/>
    <property type="molecule type" value="Genomic_DNA"/>
</dbReference>
<dbReference type="AGR" id="ZFIN:ZDB-GENE-081022-167"/>
<accession>B3DIH4</accession>
<dbReference type="AlphaFoldDB" id="B3DIH0"/>
<evidence type="ECO:0000313" key="6">
    <source>
        <dbReference type="ZFIN" id="ZDB-GENE-081022-167"/>
    </source>
</evidence>
<dbReference type="Pfam" id="PF07353">
    <property type="entry name" value="Uroplakin_II"/>
    <property type="match status" value="1"/>
</dbReference>
<dbReference type="GeneTree" id="ENSGT00940000178427"/>
<evidence type="ECO:0000313" key="5">
    <source>
        <dbReference type="RefSeq" id="NP_001129454.1"/>
    </source>
</evidence>
<evidence type="ECO:0000313" key="4">
    <source>
        <dbReference type="Proteomes" id="UP000000437"/>
    </source>
</evidence>
<dbReference type="KEGG" id="dre:796981"/>
<proteinExistence type="evidence at transcript level"/>
<dbReference type="RefSeq" id="NP_001129454.1">
    <property type="nucleotide sequence ID" value="NM_001135982.1"/>
</dbReference>
<feature type="transmembrane region" description="Helical" evidence="1">
    <location>
        <begin position="89"/>
        <end position="115"/>
    </location>
</feature>
<reference evidence="3" key="4">
    <citation type="submission" date="2015-11" db="UniProtKB">
        <authorList>
            <consortium name="Ensembl"/>
        </authorList>
    </citation>
    <scope>IDENTIFICATION</scope>
    <source>
        <strain evidence="3">Tuebingen</strain>
    </source>
</reference>
<reference evidence="5" key="5">
    <citation type="submission" date="2025-04" db="UniProtKB">
        <authorList>
            <consortium name="RefSeq"/>
        </authorList>
    </citation>
    <scope>IDENTIFICATION</scope>
</reference>
<accession>B3DIH0</accession>
<sequence>MPDCSIYGNQSVLLLYTEAPTNLNNTVNFTVQPCPVSQSWYLLGNLKNGTTYSMSYKIGNDTSSVLTNTTTNVNDYQQIDTGLRARSGAMVVITVILSLAMVFLLVGIILVFFFFSG</sequence>
<dbReference type="CTD" id="7379"/>
<reference evidence="2" key="2">
    <citation type="submission" date="2008-04" db="EMBL/GenBank/DDBJ databases">
        <authorList>
            <consortium name="NIH - Zebrafish Gene Collection (ZGC) project"/>
        </authorList>
    </citation>
    <scope>NUCLEOTIDE SEQUENCE [LARGE SCALE MRNA]</scope>
</reference>
<dbReference type="STRING" id="7955.ENSDARP00000136749"/>
<gene>
    <name evidence="5 6" type="primary">upk2</name>
    <name evidence="2" type="synonym">LOC796981</name>
    <name evidence="5" type="synonym">zgc:194948</name>
    <name evidence="5" type="synonym">zgc:194956</name>
</gene>
<keyword evidence="1" id="KW-1133">Transmembrane helix</keyword>
<accession>A0A0R4IQS6</accession>
<evidence type="ECO:0000256" key="1">
    <source>
        <dbReference type="SAM" id="Phobius"/>
    </source>
</evidence>
<dbReference type="PANTHER" id="PTHR17573:SF0">
    <property type="entry name" value="UROPLAKIN-2"/>
    <property type="match status" value="1"/>
</dbReference>
<keyword evidence="4" id="KW-1185">Reference proteome</keyword>
<dbReference type="EMBL" id="BC163124">
    <property type="protein sequence ID" value="AAI63124.1"/>
    <property type="molecule type" value="mRNA"/>
</dbReference>
<dbReference type="Proteomes" id="UP000000437">
    <property type="component" value="Chromosome 5"/>
</dbReference>
<dbReference type="PANTHER" id="PTHR17573">
    <property type="entry name" value="UROPLAKIN II"/>
    <property type="match status" value="1"/>
</dbReference>
<dbReference type="OMA" id="SFMVPPC"/>
<reference evidence="5" key="1">
    <citation type="journal article" date="2002" name="Proc. Natl. Acad. Sci. U.S.A.">
        <title>Generation and initial analysis of more than 15,000 full-length human and mouse cDNA sequences.</title>
        <authorList>
            <consortium name="Mammalian Gene Collection Program Team"/>
            <person name="Strausberg R.L."/>
            <person name="Feingold E.A."/>
            <person name="Grouse L.H."/>
            <person name="Derge J.G."/>
            <person name="Klausner R.D."/>
            <person name="Collins F.S."/>
            <person name="Wagner L."/>
            <person name="Shenmen C.M."/>
            <person name="Schuler G.D."/>
            <person name="Altschul S.F."/>
            <person name="Zeeberg B."/>
            <person name="Buetow K.H."/>
            <person name="Schaefer C.F."/>
            <person name="Bhat N.K."/>
            <person name="Hopkins R.F."/>
            <person name="Jordan H."/>
            <person name="Moore T."/>
            <person name="Max S.I."/>
            <person name="Wang J."/>
            <person name="Hsieh F."/>
            <person name="Diatchenko L."/>
            <person name="Marusina K."/>
            <person name="Farmer A.A."/>
            <person name="Rubin G.M."/>
            <person name="Hong L."/>
            <person name="Stapleton M."/>
            <person name="Soares M.B."/>
            <person name="Bonaldo M.F."/>
            <person name="Casavant T.L."/>
            <person name="Scheetz T.E."/>
            <person name="Brownstein M.J."/>
            <person name="Usdin T.B."/>
            <person name="Toshiyuki S."/>
            <person name="Carninci P."/>
            <person name="Prange C."/>
            <person name="Raha S.S."/>
            <person name="Loquellano N.A."/>
            <person name="Peters G.J."/>
            <person name="Abramson R.D."/>
            <person name="Mullahy S.J."/>
            <person name="Bosak S.A."/>
            <person name="McEwan P.J."/>
            <person name="McKernan K.J."/>
            <person name="Malek J.A."/>
            <person name="Gunaratne P.H."/>
            <person name="Richards S."/>
            <person name="Worley K.C."/>
            <person name="Hale S."/>
            <person name="Garcia A.M."/>
            <person name="Gay L.J."/>
            <person name="Hulyk S.W."/>
            <person name="Villalon D.K."/>
            <person name="Muzny D.M."/>
            <person name="Sodergren E.J."/>
            <person name="Lu X."/>
            <person name="Gibbs R.A."/>
            <person name="Fahey J."/>
            <person name="Helton E."/>
            <person name="Ketteman M."/>
            <person name="Madan A."/>
            <person name="Rodrigues S."/>
            <person name="Sanchez A."/>
            <person name="Whiting M."/>
            <person name="Madan A."/>
            <person name="Young A.C."/>
            <person name="Shevchenko Y."/>
            <person name="Bouffard G.G."/>
            <person name="Blakesley R.W."/>
            <person name="Touchman J.W."/>
            <person name="Green E.D."/>
            <person name="Dickson M.C."/>
            <person name="Rodriguez A.C."/>
            <person name="Grimwood J."/>
            <person name="Schmutz J."/>
            <person name="Myers R.M."/>
            <person name="Butterfield Y.S."/>
            <person name="Krzywinski M.I."/>
            <person name="Skalska U."/>
            <person name="Smailus D.E."/>
            <person name="Schnerch A."/>
            <person name="Schein J.E."/>
            <person name="Jones S.J."/>
            <person name="Marra M.A."/>
        </authorList>
    </citation>
    <scope>NUCLEOTIDE SEQUENCE</scope>
</reference>
<dbReference type="GeneID" id="796981"/>
<keyword evidence="1" id="KW-0472">Membrane</keyword>
<dbReference type="Ensembl" id="ENSDART00000167481.2">
    <property type="protein sequence ID" value="ENSDARP00000136749.1"/>
    <property type="gene ID" value="ENSDARG00000103164.2"/>
</dbReference>
<evidence type="ECO:0000313" key="2">
    <source>
        <dbReference type="EMBL" id="AAI63128.1"/>
    </source>
</evidence>
<name>B3DIH0_DANRE</name>
<dbReference type="Bgee" id="ENSDARG00000103164">
    <property type="expression patterns" value="Expressed in zone of skin and 11 other cell types or tissues"/>
</dbReference>
<dbReference type="InterPro" id="IPR009952">
    <property type="entry name" value="Uroplakin-2"/>
</dbReference>
<dbReference type="ZFIN" id="ZDB-GENE-081022-167">
    <property type="gene designation" value="upk2"/>
</dbReference>
<dbReference type="OrthoDB" id="9947134at2759"/>
<evidence type="ECO:0000313" key="3">
    <source>
        <dbReference type="Ensembl" id="ENSDARP00000136749"/>
    </source>
</evidence>
<dbReference type="EMBL" id="BC163128">
    <property type="protein sequence ID" value="AAI63128.1"/>
    <property type="molecule type" value="mRNA"/>
</dbReference>
<keyword evidence="1" id="KW-0812">Transmembrane</keyword>